<feature type="compositionally biased region" description="Basic residues" evidence="1">
    <location>
        <begin position="21"/>
        <end position="34"/>
    </location>
</feature>
<feature type="compositionally biased region" description="Polar residues" evidence="1">
    <location>
        <begin position="62"/>
        <end position="72"/>
    </location>
</feature>
<protein>
    <submittedName>
        <fullName evidence="2">Uncharacterized protein</fullName>
    </submittedName>
</protein>
<evidence type="ECO:0000313" key="2">
    <source>
        <dbReference type="EMBL" id="KAK2990660.1"/>
    </source>
</evidence>
<dbReference type="PANTHER" id="PTHR35830:SF1">
    <property type="entry name" value="OS05G0299200 PROTEIN"/>
    <property type="match status" value="1"/>
</dbReference>
<feature type="region of interest" description="Disordered" evidence="1">
    <location>
        <begin position="21"/>
        <end position="73"/>
    </location>
</feature>
<evidence type="ECO:0000256" key="1">
    <source>
        <dbReference type="SAM" id="MobiDB-lite"/>
    </source>
</evidence>
<sequence>MNYSVVIPSTHPTYAYLHPSKWHHRRHQKPRNHRPTPPTTTVTSAVRRHLRRRGRRHPEKPASTSPSPQPDQKLQVVIDIESLSSRAPASMKRLLTSTELRLHEFVNSGGDAFRDLQTLVAVDSNQKIVVSCRRSTVDFLGNLVIGGLLLGFSVKVLGKAVLGLRDRLGFGYYGGSGGAAVVTRRDRSLGGKEVVVGTSKKALKVSRDFDNPLASPRGAVRGVSRAMPKNWTRKREQKLPKWWPVSLPLPVLTDNKEEYQITANRMVRAMMDYRMSGKDISKDDIIQLLVEMKEKVTTSKAALTWSILPTACCYFADAELRHICKISGVRVSIDTSNARDSIYRASVDYILSICSRHGYLVHLNNLANCYLLLFMMKQYAFAQIDDEDPREFIAGLADNIGLESIRAARMVAAAVAARTRSWLLQAWALEMQGQHAEAVQELSKICRIHHAFPPGENSPEMEMVARGLEKHLKLEQREHLMNILTEICGEECHRGLAEALGLILSPEVVGDQQVNNYT</sequence>
<name>A0AA88UMB5_9ASTE</name>
<keyword evidence="3" id="KW-1185">Reference proteome</keyword>
<evidence type="ECO:0000313" key="3">
    <source>
        <dbReference type="Proteomes" id="UP001187471"/>
    </source>
</evidence>
<feature type="compositionally biased region" description="Basic residues" evidence="1">
    <location>
        <begin position="46"/>
        <end position="58"/>
    </location>
</feature>
<dbReference type="EMBL" id="JAVXUO010000634">
    <property type="protein sequence ID" value="KAK2990660.1"/>
    <property type="molecule type" value="Genomic_DNA"/>
</dbReference>
<dbReference type="Proteomes" id="UP001187471">
    <property type="component" value="Unassembled WGS sequence"/>
</dbReference>
<gene>
    <name evidence="2" type="ORF">RJ640_007794</name>
</gene>
<accession>A0AA88UMB5</accession>
<dbReference type="AlphaFoldDB" id="A0AA88UMB5"/>
<proteinExistence type="predicted"/>
<dbReference type="PANTHER" id="PTHR35830">
    <property type="entry name" value="OS05G0299200 PROTEIN"/>
    <property type="match status" value="1"/>
</dbReference>
<organism evidence="2 3">
    <name type="scientific">Escallonia rubra</name>
    <dbReference type="NCBI Taxonomy" id="112253"/>
    <lineage>
        <taxon>Eukaryota</taxon>
        <taxon>Viridiplantae</taxon>
        <taxon>Streptophyta</taxon>
        <taxon>Embryophyta</taxon>
        <taxon>Tracheophyta</taxon>
        <taxon>Spermatophyta</taxon>
        <taxon>Magnoliopsida</taxon>
        <taxon>eudicotyledons</taxon>
        <taxon>Gunneridae</taxon>
        <taxon>Pentapetalae</taxon>
        <taxon>asterids</taxon>
        <taxon>campanulids</taxon>
        <taxon>Escalloniales</taxon>
        <taxon>Escalloniaceae</taxon>
        <taxon>Escallonia</taxon>
    </lineage>
</organism>
<comment type="caution">
    <text evidence="2">The sequence shown here is derived from an EMBL/GenBank/DDBJ whole genome shotgun (WGS) entry which is preliminary data.</text>
</comment>
<reference evidence="2" key="1">
    <citation type="submission" date="2022-12" db="EMBL/GenBank/DDBJ databases">
        <title>Draft genome assemblies for two species of Escallonia (Escalloniales).</title>
        <authorList>
            <person name="Chanderbali A."/>
            <person name="Dervinis C."/>
            <person name="Anghel I."/>
            <person name="Soltis D."/>
            <person name="Soltis P."/>
            <person name="Zapata F."/>
        </authorList>
    </citation>
    <scope>NUCLEOTIDE SEQUENCE</scope>
    <source>
        <strain evidence="2">UCBG92.1500</strain>
        <tissue evidence="2">Leaf</tissue>
    </source>
</reference>